<gene>
    <name evidence="2" type="ORF">EJV47_03995</name>
</gene>
<keyword evidence="3" id="KW-1185">Reference proteome</keyword>
<dbReference type="InterPro" id="IPR046909">
    <property type="entry name" value="cREC_REC"/>
</dbReference>
<evidence type="ECO:0000259" key="1">
    <source>
        <dbReference type="Pfam" id="PF20274"/>
    </source>
</evidence>
<proteinExistence type="predicted"/>
<sequence>MPLPYKLYLDDLRTPRTEGWVVVRSFEEFVATIEQRGVPTEISFDHDLGWDEARNCELPSGYDCAKWLVAQGLLVERFNVHSANPVGAANIRGLLENYRRWREENLNSN</sequence>
<dbReference type="Pfam" id="PF20274">
    <property type="entry name" value="cREC_REC"/>
    <property type="match status" value="1"/>
</dbReference>
<dbReference type="EMBL" id="RXOF01000002">
    <property type="protein sequence ID" value="RTQ52197.1"/>
    <property type="molecule type" value="Genomic_DNA"/>
</dbReference>
<dbReference type="OrthoDB" id="709829at2"/>
<accession>A0A3S0JJC7</accession>
<comment type="caution">
    <text evidence="2">The sequence shown here is derived from an EMBL/GenBank/DDBJ whole genome shotgun (WGS) entry which is preliminary data.</text>
</comment>
<name>A0A3S0JJC7_9BACT</name>
<organism evidence="2 3">
    <name type="scientific">Hymenobacter gummosus</name>
    <dbReference type="NCBI Taxonomy" id="1776032"/>
    <lineage>
        <taxon>Bacteria</taxon>
        <taxon>Pseudomonadati</taxon>
        <taxon>Bacteroidota</taxon>
        <taxon>Cytophagia</taxon>
        <taxon>Cytophagales</taxon>
        <taxon>Hymenobacteraceae</taxon>
        <taxon>Hymenobacter</taxon>
    </lineage>
</organism>
<evidence type="ECO:0000313" key="3">
    <source>
        <dbReference type="Proteomes" id="UP000282184"/>
    </source>
</evidence>
<evidence type="ECO:0000313" key="2">
    <source>
        <dbReference type="EMBL" id="RTQ52197.1"/>
    </source>
</evidence>
<feature type="domain" description="Cyclic-phosphate processing Receiver" evidence="1">
    <location>
        <begin position="5"/>
        <end position="97"/>
    </location>
</feature>
<reference evidence="2 3" key="1">
    <citation type="submission" date="2018-12" db="EMBL/GenBank/DDBJ databases">
        <title>Hymenobacter gummosus sp. nov., isolated from a spring.</title>
        <authorList>
            <person name="Nie L."/>
        </authorList>
    </citation>
    <scope>NUCLEOTIDE SEQUENCE [LARGE SCALE GENOMIC DNA]</scope>
    <source>
        <strain evidence="2 3">KCTC 52166</strain>
    </source>
</reference>
<dbReference type="RefSeq" id="WP_126691854.1">
    <property type="nucleotide sequence ID" value="NZ_RXOF01000002.1"/>
</dbReference>
<dbReference type="AlphaFoldDB" id="A0A3S0JJC7"/>
<dbReference type="Proteomes" id="UP000282184">
    <property type="component" value="Unassembled WGS sequence"/>
</dbReference>
<protein>
    <recommendedName>
        <fullName evidence="1">Cyclic-phosphate processing Receiver domain-containing protein</fullName>
    </recommendedName>
</protein>